<evidence type="ECO:0000259" key="1">
    <source>
        <dbReference type="Pfam" id="PF03374"/>
    </source>
</evidence>
<evidence type="ECO:0000313" key="2">
    <source>
        <dbReference type="EMBL" id="SEF82395.1"/>
    </source>
</evidence>
<accession>A0AAQ1G6C3</accession>
<feature type="domain" description="Antirepressor protein C-terminal" evidence="1">
    <location>
        <begin position="5"/>
        <end position="86"/>
    </location>
</feature>
<comment type="caution">
    <text evidence="2">The sequence shown here is derived from an EMBL/GenBank/DDBJ whole genome shotgun (WGS) entry which is preliminary data.</text>
</comment>
<proteinExistence type="predicted"/>
<dbReference type="AlphaFoldDB" id="A0AAQ1G6C3"/>
<dbReference type="Pfam" id="PF03374">
    <property type="entry name" value="ANT"/>
    <property type="match status" value="1"/>
</dbReference>
<dbReference type="EMBL" id="FNVE01000002">
    <property type="protein sequence ID" value="SEF82395.1"/>
    <property type="molecule type" value="Genomic_DNA"/>
</dbReference>
<dbReference type="InterPro" id="IPR005039">
    <property type="entry name" value="Ant_C"/>
</dbReference>
<protein>
    <submittedName>
        <fullName evidence="2">Phage antirepressor protein KilAC domain-containing protein</fullName>
    </submittedName>
</protein>
<reference evidence="2 3" key="1">
    <citation type="submission" date="2016-10" db="EMBL/GenBank/DDBJ databases">
        <authorList>
            <person name="Varghese N."/>
            <person name="Submissions S."/>
        </authorList>
    </citation>
    <scope>NUCLEOTIDE SEQUENCE [LARGE SCALE GENOMIC DNA]</scope>
    <source>
        <strain evidence="2 3">CECT 8317</strain>
    </source>
</reference>
<name>A0AAQ1G6C3_9GAMM</name>
<gene>
    <name evidence="2" type="ORF">SAMN05216586_10230</name>
</gene>
<keyword evidence="3" id="KW-1185">Reference proteome</keyword>
<organism evidence="2 3">
    <name type="scientific">Halopseudomonas aestusnigri</name>
    <dbReference type="NCBI Taxonomy" id="857252"/>
    <lineage>
        <taxon>Bacteria</taxon>
        <taxon>Pseudomonadati</taxon>
        <taxon>Pseudomonadota</taxon>
        <taxon>Gammaproteobacteria</taxon>
        <taxon>Pseudomonadales</taxon>
        <taxon>Pseudomonadaceae</taxon>
        <taxon>Halopseudomonas</taxon>
    </lineage>
</organism>
<dbReference type="GO" id="GO:0003677">
    <property type="term" value="F:DNA binding"/>
    <property type="evidence" value="ECO:0007669"/>
    <property type="project" value="InterPro"/>
</dbReference>
<evidence type="ECO:0000313" key="3">
    <source>
        <dbReference type="Proteomes" id="UP000243518"/>
    </source>
</evidence>
<sequence length="94" mass="10646">MPHEYDLATTAKLLNTGLKRLTADLKARKILDQHCLPYNTSDVDRGRFRVQLKHHNGNPQINNGNGQIYGQTYVTQKGLRWLADLMGVEIEEAA</sequence>
<dbReference type="Proteomes" id="UP000243518">
    <property type="component" value="Unassembled WGS sequence"/>
</dbReference>
<dbReference type="RefSeq" id="WP_088273971.1">
    <property type="nucleotide sequence ID" value="NZ_FNVE01000002.1"/>
</dbReference>